<evidence type="ECO:0000256" key="1">
    <source>
        <dbReference type="SAM" id="MobiDB-lite"/>
    </source>
</evidence>
<feature type="region of interest" description="Disordered" evidence="1">
    <location>
        <begin position="145"/>
        <end position="177"/>
    </location>
</feature>
<accession>A0A223CYV0</accession>
<sequence length="177" mass="20021">MITNNTMFIEKAVKDSSDFLLEQLEGLKAHLERVIPLGNDEKGIGKSQVQNLLRASQTASGIPELKLFVRYQMGRDGGNGWAHMHEGKKFGDRMVAVLNRIDGEAKKIASDVMECDGVTELGMRLVERFFVYMHWQFTYSSSTIKKKNDNRTRTEDRNSHGSDRLKGYKGHQKGGGR</sequence>
<gene>
    <name evidence="2" type="ORF">CIG75_05425</name>
</gene>
<proteinExistence type="predicted"/>
<dbReference type="OrthoDB" id="2086942at2"/>
<name>A0A223CYV0_9BACL</name>
<reference evidence="2 3" key="1">
    <citation type="journal article" date="2015" name="Int. J. Syst. Evol. Microbiol.">
        <title>Tumebacillus algifaecis sp. nov., isolated from decomposing algal scum.</title>
        <authorList>
            <person name="Wu Y.F."/>
            <person name="Zhang B."/>
            <person name="Xing P."/>
            <person name="Wu Q.L."/>
            <person name="Liu S.J."/>
        </authorList>
    </citation>
    <scope>NUCLEOTIDE SEQUENCE [LARGE SCALE GENOMIC DNA]</scope>
    <source>
        <strain evidence="2 3">THMBR28</strain>
    </source>
</reference>
<protein>
    <submittedName>
        <fullName evidence="2">Uncharacterized protein</fullName>
    </submittedName>
</protein>
<feature type="compositionally biased region" description="Basic and acidic residues" evidence="1">
    <location>
        <begin position="146"/>
        <end position="166"/>
    </location>
</feature>
<evidence type="ECO:0000313" key="3">
    <source>
        <dbReference type="Proteomes" id="UP000214688"/>
    </source>
</evidence>
<dbReference type="EMBL" id="CP022657">
    <property type="protein sequence ID" value="ASS74488.1"/>
    <property type="molecule type" value="Genomic_DNA"/>
</dbReference>
<dbReference type="Proteomes" id="UP000214688">
    <property type="component" value="Chromosome"/>
</dbReference>
<feature type="compositionally biased region" description="Basic residues" evidence="1">
    <location>
        <begin position="167"/>
        <end position="177"/>
    </location>
</feature>
<dbReference type="RefSeq" id="WP_094235740.1">
    <property type="nucleotide sequence ID" value="NZ_CP022657.1"/>
</dbReference>
<dbReference type="KEGG" id="tab:CIG75_05425"/>
<keyword evidence="3" id="KW-1185">Reference proteome</keyword>
<organism evidence="2 3">
    <name type="scientific">Tumebacillus algifaecis</name>
    <dbReference type="NCBI Taxonomy" id="1214604"/>
    <lineage>
        <taxon>Bacteria</taxon>
        <taxon>Bacillati</taxon>
        <taxon>Bacillota</taxon>
        <taxon>Bacilli</taxon>
        <taxon>Bacillales</taxon>
        <taxon>Alicyclobacillaceae</taxon>
        <taxon>Tumebacillus</taxon>
    </lineage>
</organism>
<dbReference type="AlphaFoldDB" id="A0A223CYV0"/>
<evidence type="ECO:0000313" key="2">
    <source>
        <dbReference type="EMBL" id="ASS74488.1"/>
    </source>
</evidence>